<evidence type="ECO:0000256" key="6">
    <source>
        <dbReference type="ARBA" id="ARBA00022989"/>
    </source>
</evidence>
<comment type="subcellular location">
    <subcellularLocation>
        <location evidence="1">Cell inner membrane</location>
        <topology evidence="1">Multi-pass membrane protein</topology>
    </subcellularLocation>
</comment>
<feature type="transmembrane region" description="Helical" evidence="8">
    <location>
        <begin position="169"/>
        <end position="191"/>
    </location>
</feature>
<dbReference type="InterPro" id="IPR018076">
    <property type="entry name" value="T2SS_GspF_dom"/>
</dbReference>
<dbReference type="RefSeq" id="WP_059744146.1">
    <property type="nucleotide sequence ID" value="NZ_LRDC01000001.1"/>
</dbReference>
<reference evidence="10 11" key="1">
    <citation type="submission" date="2016-01" db="EMBL/GenBank/DDBJ databases">
        <title>Draft genome of the antarctic isolate Shewanella frigidimarina Ag06-30.</title>
        <authorList>
            <person name="Parmeciano Di Noto G."/>
            <person name="Vazquez S."/>
            <person name="Mac Cormack W."/>
            <person name="Iriarte A."/>
            <person name="Quiroga C."/>
        </authorList>
    </citation>
    <scope>NUCLEOTIDE SEQUENCE [LARGE SCALE GENOMIC DNA]</scope>
    <source>
        <strain evidence="10 11">Ag06-30</strain>
    </source>
</reference>
<evidence type="ECO:0000259" key="9">
    <source>
        <dbReference type="Pfam" id="PF00482"/>
    </source>
</evidence>
<sequence length="403" mass="44200">MAFFIYKAYDTSGAVISGEIEATNSAQAKEQLTNSKLRIVQFSEKKALNEGIKLAIGSSNHVTLDDVEFVTAEMSLLLNSGVKIDKALSVLARTKSGTALSKLLVKLSNDVRKGITLSDAMSKHPKVFDNLYINLVTIGESSGNLIAVFAGLAKDLKYRKELKSKITQAIAYPTVILLVCVCSVLFIFNFVVPKLTVMFADAAELPIYTEILLGVSAWIQSYQIHLFVVLTAIGFGFRWMMQQGHFAHKFDDVVLQIPLLKNMVTLIERIRFASSMSLMLNSDVKLDQALVLSAGSVKNRVIARNLSGVKDKVRKGEPISNALKQSGLFPDLFMSLLEVGEESGKMAPVFEEIADRSRTEFAHATDRMTSMIEPLMILFMGAIVGSVVVVMMMSIVSVNDIGI</sequence>
<comment type="caution">
    <text evidence="10">The sequence shown here is derived from an EMBL/GenBank/DDBJ whole genome shotgun (WGS) entry which is preliminary data.</text>
</comment>
<evidence type="ECO:0000256" key="5">
    <source>
        <dbReference type="ARBA" id="ARBA00022692"/>
    </source>
</evidence>
<feature type="domain" description="Type II secretion system protein GspF" evidence="9">
    <location>
        <begin position="72"/>
        <end position="193"/>
    </location>
</feature>
<evidence type="ECO:0000256" key="8">
    <source>
        <dbReference type="SAM" id="Phobius"/>
    </source>
</evidence>
<evidence type="ECO:0000256" key="2">
    <source>
        <dbReference type="ARBA" id="ARBA00005745"/>
    </source>
</evidence>
<keyword evidence="7 8" id="KW-0472">Membrane</keyword>
<dbReference type="InterPro" id="IPR042094">
    <property type="entry name" value="T2SS_GspF_sf"/>
</dbReference>
<keyword evidence="5 8" id="KW-0812">Transmembrane</keyword>
<evidence type="ECO:0000256" key="3">
    <source>
        <dbReference type="ARBA" id="ARBA00022475"/>
    </source>
</evidence>
<comment type="similarity">
    <text evidence="2">Belongs to the GSP F family.</text>
</comment>
<keyword evidence="4" id="KW-0997">Cell inner membrane</keyword>
<protein>
    <submittedName>
        <fullName evidence="10">Secretion system protein</fullName>
    </submittedName>
</protein>
<evidence type="ECO:0000256" key="7">
    <source>
        <dbReference type="ARBA" id="ARBA00023136"/>
    </source>
</evidence>
<dbReference type="FunFam" id="1.20.81.30:FF:000001">
    <property type="entry name" value="Type II secretion system protein F"/>
    <property type="match status" value="1"/>
</dbReference>
<keyword evidence="3" id="KW-1003">Cell membrane</keyword>
<gene>
    <name evidence="10" type="ORF">AWJ07_02815</name>
</gene>
<feature type="transmembrane region" description="Helical" evidence="8">
    <location>
        <begin position="375"/>
        <end position="398"/>
    </location>
</feature>
<dbReference type="GO" id="GO:0015628">
    <property type="term" value="P:protein secretion by the type II secretion system"/>
    <property type="evidence" value="ECO:0007669"/>
    <property type="project" value="TreeGrafter"/>
</dbReference>
<feature type="domain" description="Type II secretion system protein GspF" evidence="9">
    <location>
        <begin position="272"/>
        <end position="393"/>
    </location>
</feature>
<organism evidence="10">
    <name type="scientific">Shewanella frigidimarina</name>
    <dbReference type="NCBI Taxonomy" id="56812"/>
    <lineage>
        <taxon>Bacteria</taxon>
        <taxon>Pseudomonadati</taxon>
        <taxon>Pseudomonadota</taxon>
        <taxon>Gammaproteobacteria</taxon>
        <taxon>Alteromonadales</taxon>
        <taxon>Shewanellaceae</taxon>
        <taxon>Shewanella</taxon>
    </lineage>
</organism>
<dbReference type="Proteomes" id="UP000055702">
    <property type="component" value="Unassembled WGS sequence"/>
</dbReference>
<evidence type="ECO:0000256" key="4">
    <source>
        <dbReference type="ARBA" id="ARBA00022519"/>
    </source>
</evidence>
<dbReference type="AlphaFoldDB" id="A0A119D0U3"/>
<dbReference type="Gene3D" id="1.20.81.30">
    <property type="entry name" value="Type II secretion system (T2SS), domain F"/>
    <property type="match status" value="2"/>
</dbReference>
<dbReference type="EMBL" id="LRDC01000001">
    <property type="protein sequence ID" value="KVX03505.1"/>
    <property type="molecule type" value="Genomic_DNA"/>
</dbReference>
<evidence type="ECO:0000313" key="10">
    <source>
        <dbReference type="EMBL" id="KVX03505.1"/>
    </source>
</evidence>
<accession>A0A119D0U3</accession>
<dbReference type="GO" id="GO:0005886">
    <property type="term" value="C:plasma membrane"/>
    <property type="evidence" value="ECO:0007669"/>
    <property type="project" value="UniProtKB-SubCell"/>
</dbReference>
<proteinExistence type="inferred from homology"/>
<feature type="transmembrane region" description="Helical" evidence="8">
    <location>
        <begin position="211"/>
        <end position="237"/>
    </location>
</feature>
<evidence type="ECO:0000313" key="11">
    <source>
        <dbReference type="Proteomes" id="UP000055702"/>
    </source>
</evidence>
<dbReference type="PANTHER" id="PTHR30012:SF0">
    <property type="entry name" value="TYPE II SECRETION SYSTEM PROTEIN F-RELATED"/>
    <property type="match status" value="1"/>
</dbReference>
<name>A0A119D0U3_SHEFR</name>
<evidence type="ECO:0000256" key="1">
    <source>
        <dbReference type="ARBA" id="ARBA00004429"/>
    </source>
</evidence>
<dbReference type="Pfam" id="PF00482">
    <property type="entry name" value="T2SSF"/>
    <property type="match status" value="2"/>
</dbReference>
<keyword evidence="6 8" id="KW-1133">Transmembrane helix</keyword>
<dbReference type="InterPro" id="IPR003004">
    <property type="entry name" value="GspF/PilC"/>
</dbReference>
<dbReference type="PANTHER" id="PTHR30012">
    <property type="entry name" value="GENERAL SECRETION PATHWAY PROTEIN"/>
    <property type="match status" value="1"/>
</dbReference>
<dbReference type="PRINTS" id="PR00812">
    <property type="entry name" value="BCTERIALGSPF"/>
</dbReference>